<accession>A0A4R6AA35</accession>
<sequence>MLTPEERACLTWAFQITHDALGQLVYVHDDGRIDAFGEVFRLDSESLHHHWIALLAASAEGYLAGVKPGQLRSDLLAAGVREEAANFVHDHLVDVSEVEWDALTNSVQQYRELMADKAHRSTQVGGLI</sequence>
<comment type="caution">
    <text evidence="1">The sequence shown here is derived from an EMBL/GenBank/DDBJ whole genome shotgun (WGS) entry which is preliminary data.</text>
</comment>
<evidence type="ECO:0000313" key="1">
    <source>
        <dbReference type="EMBL" id="TDL78116.1"/>
    </source>
</evidence>
<organism evidence="1 2">
    <name type="scientific">Palleronia sediminis</name>
    <dbReference type="NCBI Taxonomy" id="2547833"/>
    <lineage>
        <taxon>Bacteria</taxon>
        <taxon>Pseudomonadati</taxon>
        <taxon>Pseudomonadota</taxon>
        <taxon>Alphaproteobacteria</taxon>
        <taxon>Rhodobacterales</taxon>
        <taxon>Roseobacteraceae</taxon>
        <taxon>Palleronia</taxon>
    </lineage>
</organism>
<evidence type="ECO:0000313" key="2">
    <source>
        <dbReference type="Proteomes" id="UP000295701"/>
    </source>
</evidence>
<dbReference type="RefSeq" id="WP_133397435.1">
    <property type="nucleotide sequence ID" value="NZ_SNAA01000014.1"/>
</dbReference>
<protein>
    <submittedName>
        <fullName evidence="1">Uncharacterized protein</fullName>
    </submittedName>
</protein>
<dbReference type="EMBL" id="SNAA01000014">
    <property type="protein sequence ID" value="TDL78116.1"/>
    <property type="molecule type" value="Genomic_DNA"/>
</dbReference>
<dbReference type="AlphaFoldDB" id="A0A4R6AA35"/>
<dbReference type="OrthoDB" id="7856913at2"/>
<dbReference type="Proteomes" id="UP000295701">
    <property type="component" value="Unassembled WGS sequence"/>
</dbReference>
<gene>
    <name evidence="1" type="ORF">E2L08_12515</name>
</gene>
<name>A0A4R6AA35_9RHOB</name>
<proteinExistence type="predicted"/>
<keyword evidence="2" id="KW-1185">Reference proteome</keyword>
<reference evidence="1 2" key="1">
    <citation type="submission" date="2019-03" db="EMBL/GenBank/DDBJ databases">
        <title>Primorskyibacter sp. SS33 isolated from sediments.</title>
        <authorList>
            <person name="Xunke S."/>
        </authorList>
    </citation>
    <scope>NUCLEOTIDE SEQUENCE [LARGE SCALE GENOMIC DNA]</scope>
    <source>
        <strain evidence="1 2">SS33</strain>
    </source>
</reference>